<evidence type="ECO:0000313" key="3">
    <source>
        <dbReference type="EMBL" id="PHT52654.1"/>
    </source>
</evidence>
<dbReference type="GO" id="GO:0016740">
    <property type="term" value="F:transferase activity"/>
    <property type="evidence" value="ECO:0007669"/>
    <property type="project" value="UniProtKB-KW"/>
</dbReference>
<dbReference type="InterPro" id="IPR002156">
    <property type="entry name" value="RNaseH_domain"/>
</dbReference>
<dbReference type="InterPro" id="IPR018357">
    <property type="entry name" value="Hexapep_transf_CS"/>
</dbReference>
<evidence type="ECO:0000256" key="1">
    <source>
        <dbReference type="ARBA" id="ARBA00022679"/>
    </source>
</evidence>
<dbReference type="Pfam" id="PF00132">
    <property type="entry name" value="Hexapep"/>
    <property type="match status" value="1"/>
</dbReference>
<dbReference type="PROSITE" id="PS00101">
    <property type="entry name" value="HEXAPEP_TRANSFERASES"/>
    <property type="match status" value="1"/>
</dbReference>
<accession>A0A2G2X580</accession>
<reference evidence="3 4" key="1">
    <citation type="journal article" date="2017" name="Genome Biol.">
        <title>New reference genome sequences of hot pepper reveal the massive evolution of plant disease-resistance genes by retroduplication.</title>
        <authorList>
            <person name="Kim S."/>
            <person name="Park J."/>
            <person name="Yeom S.I."/>
            <person name="Kim Y.M."/>
            <person name="Seo E."/>
            <person name="Kim K.T."/>
            <person name="Kim M.S."/>
            <person name="Lee J.M."/>
            <person name="Cheong K."/>
            <person name="Shin H.S."/>
            <person name="Kim S.B."/>
            <person name="Han K."/>
            <person name="Lee J."/>
            <person name="Park M."/>
            <person name="Lee H.A."/>
            <person name="Lee H.Y."/>
            <person name="Lee Y."/>
            <person name="Oh S."/>
            <person name="Lee J.H."/>
            <person name="Choi E."/>
            <person name="Choi E."/>
            <person name="Lee S.E."/>
            <person name="Jeon J."/>
            <person name="Kim H."/>
            <person name="Choi G."/>
            <person name="Song H."/>
            <person name="Lee J."/>
            <person name="Lee S.C."/>
            <person name="Kwon J.K."/>
            <person name="Lee H.Y."/>
            <person name="Koo N."/>
            <person name="Hong Y."/>
            <person name="Kim R.W."/>
            <person name="Kang W.H."/>
            <person name="Huh J.H."/>
            <person name="Kang B.C."/>
            <person name="Yang T.J."/>
            <person name="Lee Y.H."/>
            <person name="Bennetzen J.L."/>
            <person name="Choi D."/>
        </authorList>
    </citation>
    <scope>NUCLEOTIDE SEQUENCE [LARGE SCALE GENOMIC DNA]</scope>
    <source>
        <strain evidence="4">cv. PBC81</strain>
    </source>
</reference>
<gene>
    <name evidence="3" type="ORF">CQW23_07116</name>
</gene>
<dbReference type="Gene3D" id="2.160.10.10">
    <property type="entry name" value="Hexapeptide repeat proteins"/>
    <property type="match status" value="1"/>
</dbReference>
<proteinExistence type="predicted"/>
<organism evidence="3 4">
    <name type="scientific">Capsicum baccatum</name>
    <name type="common">Peruvian pepper</name>
    <dbReference type="NCBI Taxonomy" id="33114"/>
    <lineage>
        <taxon>Eukaryota</taxon>
        <taxon>Viridiplantae</taxon>
        <taxon>Streptophyta</taxon>
        <taxon>Embryophyta</taxon>
        <taxon>Tracheophyta</taxon>
        <taxon>Spermatophyta</taxon>
        <taxon>Magnoliopsida</taxon>
        <taxon>eudicotyledons</taxon>
        <taxon>Gunneridae</taxon>
        <taxon>Pentapetalae</taxon>
        <taxon>asterids</taxon>
        <taxon>lamiids</taxon>
        <taxon>Solanales</taxon>
        <taxon>Solanaceae</taxon>
        <taxon>Solanoideae</taxon>
        <taxon>Capsiceae</taxon>
        <taxon>Capsicum</taxon>
    </lineage>
</organism>
<dbReference type="GO" id="GO:0003676">
    <property type="term" value="F:nucleic acid binding"/>
    <property type="evidence" value="ECO:0007669"/>
    <property type="project" value="InterPro"/>
</dbReference>
<dbReference type="Proteomes" id="UP000224567">
    <property type="component" value="Unassembled WGS sequence"/>
</dbReference>
<feature type="domain" description="RNase H type-1" evidence="2">
    <location>
        <begin position="103"/>
        <end position="188"/>
    </location>
</feature>
<dbReference type="Pfam" id="PF13456">
    <property type="entry name" value="RVT_3"/>
    <property type="match status" value="1"/>
</dbReference>
<dbReference type="STRING" id="33114.A0A2G2X580"/>
<evidence type="ECO:0000259" key="2">
    <source>
        <dbReference type="Pfam" id="PF13456"/>
    </source>
</evidence>
<dbReference type="InterPro" id="IPR011004">
    <property type="entry name" value="Trimer_LpxA-like_sf"/>
</dbReference>
<dbReference type="EMBL" id="MLFT02000003">
    <property type="protein sequence ID" value="PHT52654.1"/>
    <property type="molecule type" value="Genomic_DNA"/>
</dbReference>
<evidence type="ECO:0000313" key="4">
    <source>
        <dbReference type="Proteomes" id="UP000224567"/>
    </source>
</evidence>
<sequence>MGQGKRVIGPGRENRLSNKFAESTLVVRFLQGVTLVGIGKETGDRHPKIGQGPLIGASVTILGNIKVGEGAMVGANSLVMKDVPLHSMVIGIPAKVVGYVDDQDPSLNMKHAERTSLNFGLIIATNVQVSYLEIATDFLEVINSLHSLTQTNNNLTLSCRDRLLKLESPMMLHKSRRHNSVADKLVKHG</sequence>
<dbReference type="InterPro" id="IPR001451">
    <property type="entry name" value="Hexapep"/>
</dbReference>
<reference evidence="4" key="2">
    <citation type="journal article" date="2017" name="J. Anim. Genet.">
        <title>Multiple reference genome sequences of hot pepper reveal the massive evolution of plant disease resistance genes by retroduplication.</title>
        <authorList>
            <person name="Kim S."/>
            <person name="Park J."/>
            <person name="Yeom S.-I."/>
            <person name="Kim Y.-M."/>
            <person name="Seo E."/>
            <person name="Kim K.-T."/>
            <person name="Kim M.-S."/>
            <person name="Lee J.M."/>
            <person name="Cheong K."/>
            <person name="Shin H.-S."/>
            <person name="Kim S.-B."/>
            <person name="Han K."/>
            <person name="Lee J."/>
            <person name="Park M."/>
            <person name="Lee H.-A."/>
            <person name="Lee H.-Y."/>
            <person name="Lee Y."/>
            <person name="Oh S."/>
            <person name="Lee J.H."/>
            <person name="Choi E."/>
            <person name="Choi E."/>
            <person name="Lee S.E."/>
            <person name="Jeon J."/>
            <person name="Kim H."/>
            <person name="Choi G."/>
            <person name="Song H."/>
            <person name="Lee J."/>
            <person name="Lee S.-C."/>
            <person name="Kwon J.-K."/>
            <person name="Lee H.-Y."/>
            <person name="Koo N."/>
            <person name="Hong Y."/>
            <person name="Kim R.W."/>
            <person name="Kang W.-H."/>
            <person name="Huh J.H."/>
            <person name="Kang B.-C."/>
            <person name="Yang T.-J."/>
            <person name="Lee Y.-H."/>
            <person name="Bennetzen J.L."/>
            <person name="Choi D."/>
        </authorList>
    </citation>
    <scope>NUCLEOTIDE SEQUENCE [LARGE SCALE GENOMIC DNA]</scope>
    <source>
        <strain evidence="4">cv. PBC81</strain>
    </source>
</reference>
<keyword evidence="1" id="KW-0808">Transferase</keyword>
<dbReference type="PANTHER" id="PTHR42811">
    <property type="entry name" value="SERINE ACETYLTRANSFERASE"/>
    <property type="match status" value="1"/>
</dbReference>
<name>A0A2G2X580_CAPBA</name>
<dbReference type="OrthoDB" id="25818at2759"/>
<dbReference type="GO" id="GO:0004523">
    <property type="term" value="F:RNA-DNA hybrid ribonuclease activity"/>
    <property type="evidence" value="ECO:0007669"/>
    <property type="project" value="InterPro"/>
</dbReference>
<dbReference type="AlphaFoldDB" id="A0A2G2X580"/>
<comment type="caution">
    <text evidence="3">The sequence shown here is derived from an EMBL/GenBank/DDBJ whole genome shotgun (WGS) entry which is preliminary data.</text>
</comment>
<dbReference type="SUPFAM" id="SSF51161">
    <property type="entry name" value="Trimeric LpxA-like enzymes"/>
    <property type="match status" value="1"/>
</dbReference>
<protein>
    <submittedName>
        <fullName evidence="3">Serine acetyltransferase 2</fullName>
    </submittedName>
</protein>
<keyword evidence="4" id="KW-1185">Reference proteome</keyword>